<dbReference type="InterPro" id="IPR017508">
    <property type="entry name" value="HipA_N1"/>
</dbReference>
<proteinExistence type="inferred from homology"/>
<dbReference type="OrthoDB" id="9805913at2"/>
<name>A0A2T7UHD0_9BURK</name>
<comment type="caution">
    <text evidence="6">The sequence shown here is derived from an EMBL/GenBank/DDBJ whole genome shotgun (WGS) entry which is preliminary data.</text>
</comment>
<accession>A0A2T7UHD0</accession>
<dbReference type="EMBL" id="LFYT02000003">
    <property type="protein sequence ID" value="PVE44096.1"/>
    <property type="molecule type" value="Genomic_DNA"/>
</dbReference>
<dbReference type="Proteomes" id="UP000037507">
    <property type="component" value="Unassembled WGS sequence"/>
</dbReference>
<dbReference type="Pfam" id="PF13657">
    <property type="entry name" value="Couple_hipA"/>
    <property type="match status" value="1"/>
</dbReference>
<dbReference type="InterPro" id="IPR052028">
    <property type="entry name" value="HipA_Ser/Thr_kinase"/>
</dbReference>
<keyword evidence="7" id="KW-1185">Reference proteome</keyword>
<feature type="domain" description="HipA-like C-terminal" evidence="4">
    <location>
        <begin position="158"/>
        <end position="376"/>
    </location>
</feature>
<evidence type="ECO:0000256" key="1">
    <source>
        <dbReference type="ARBA" id="ARBA00010164"/>
    </source>
</evidence>
<dbReference type="GO" id="GO:0005829">
    <property type="term" value="C:cytosol"/>
    <property type="evidence" value="ECO:0007669"/>
    <property type="project" value="TreeGrafter"/>
</dbReference>
<dbReference type="GO" id="GO:0004674">
    <property type="term" value="F:protein serine/threonine kinase activity"/>
    <property type="evidence" value="ECO:0007669"/>
    <property type="project" value="TreeGrafter"/>
</dbReference>
<keyword evidence="3 6" id="KW-0418">Kinase</keyword>
<organism evidence="6 7">
    <name type="scientific">Limnohabitans planktonicus II-D5</name>
    <dbReference type="NCBI Taxonomy" id="1293045"/>
    <lineage>
        <taxon>Bacteria</taxon>
        <taxon>Pseudomonadati</taxon>
        <taxon>Pseudomonadota</taxon>
        <taxon>Betaproteobacteria</taxon>
        <taxon>Burkholderiales</taxon>
        <taxon>Comamonadaceae</taxon>
        <taxon>Limnohabitans</taxon>
    </lineage>
</organism>
<dbReference type="AlphaFoldDB" id="A0A2T7UHD0"/>
<dbReference type="PANTHER" id="PTHR37419:SF8">
    <property type="entry name" value="TOXIN YJJJ"/>
    <property type="match status" value="1"/>
</dbReference>
<evidence type="ECO:0000313" key="6">
    <source>
        <dbReference type="EMBL" id="PVE44096.1"/>
    </source>
</evidence>
<evidence type="ECO:0000256" key="3">
    <source>
        <dbReference type="ARBA" id="ARBA00022777"/>
    </source>
</evidence>
<gene>
    <name evidence="6" type="ORF">H663_003845</name>
</gene>
<dbReference type="STRING" id="1293045.H663_19190"/>
<protein>
    <submittedName>
        <fullName evidence="6">Phosphatidylinositol kinase</fullName>
    </submittedName>
</protein>
<evidence type="ECO:0000313" key="7">
    <source>
        <dbReference type="Proteomes" id="UP000037507"/>
    </source>
</evidence>
<dbReference type="InterPro" id="IPR012893">
    <property type="entry name" value="HipA-like_C"/>
</dbReference>
<comment type="similarity">
    <text evidence="1">Belongs to the HipA Ser/Thr kinase family.</text>
</comment>
<evidence type="ECO:0000256" key="2">
    <source>
        <dbReference type="ARBA" id="ARBA00022679"/>
    </source>
</evidence>
<dbReference type="RefSeq" id="WP_053176378.1">
    <property type="nucleotide sequence ID" value="NZ_LFYT02000003.1"/>
</dbReference>
<reference evidence="6" key="1">
    <citation type="submission" date="2017-04" db="EMBL/GenBank/DDBJ databases">
        <title>Unexpected and diverse lifestyles within the genus Limnohabitans.</title>
        <authorList>
            <person name="Kasalicky V."/>
            <person name="Mehrshad M."/>
            <person name="Andrei S.-A."/>
            <person name="Salcher M."/>
            <person name="Kratochvilova H."/>
            <person name="Simek K."/>
            <person name="Ghai R."/>
        </authorList>
    </citation>
    <scope>NUCLEOTIDE SEQUENCE [LARGE SCALE GENOMIC DNA]</scope>
    <source>
        <strain evidence="6">II-D5</strain>
    </source>
</reference>
<dbReference type="Pfam" id="PF07804">
    <property type="entry name" value="HipA_C"/>
    <property type="match status" value="1"/>
</dbReference>
<keyword evidence="2" id="KW-0808">Transferase</keyword>
<feature type="domain" description="HipA N-terminal subdomain 1" evidence="5">
    <location>
        <begin position="14"/>
        <end position="115"/>
    </location>
</feature>
<dbReference type="PANTHER" id="PTHR37419">
    <property type="entry name" value="SERINE/THREONINE-PROTEIN KINASE TOXIN HIPA"/>
    <property type="match status" value="1"/>
</dbReference>
<evidence type="ECO:0000259" key="4">
    <source>
        <dbReference type="Pfam" id="PF07804"/>
    </source>
</evidence>
<evidence type="ECO:0000259" key="5">
    <source>
        <dbReference type="Pfam" id="PF13657"/>
    </source>
</evidence>
<sequence length="408" mass="46074">MKKITVHYQGWGEHWPLGTLAQDSRQLLFEYSPQALQRGLELSPLHLKLRPQTYGNFPAHQMQLPGLVADSLPDGWGLLLMDRFFKAHRHLERHHISPLDRLAFLGDRAMGALSFEPASDDPHTPVDWALQQLAQEVQSVVQGQDSETLQQLITLGGSPQGARPKALVQFEPDTGHMSTLASAPGQAWMVKFPAANEHPEVCALEHVYAEMARLCGIDMPPTRYFELAHSLAAFAVQRFDRAGPMRVPMHTLAGALHADYRIPSCDYLTLLRMTRLMTRSEHEVLKAFRRCVFNVVFHNRDDHTKNFSYLLNPQGHWQLAPGYDLTYCESPRGEHQMDIEGEGLTPTRTQLLRLADKAGLHAPTCQAMMSDICTQATHFQALAMQHPIRKDTVKRIAQVIQSHIQRLS</sequence>